<keyword evidence="6" id="KW-0732">Signal</keyword>
<evidence type="ECO:0000313" key="8">
    <source>
        <dbReference type="Proteomes" id="UP001303046"/>
    </source>
</evidence>
<evidence type="ECO:0000256" key="3">
    <source>
        <dbReference type="SAM" id="Coils"/>
    </source>
</evidence>
<evidence type="ECO:0000313" key="7">
    <source>
        <dbReference type="EMBL" id="KAK6744273.1"/>
    </source>
</evidence>
<keyword evidence="5" id="KW-1133">Transmembrane helix</keyword>
<dbReference type="PANTHER" id="PTHR14735">
    <property type="entry name" value="COILED-COIL DOMAIN-CONTAINING PROTEIN 134"/>
    <property type="match status" value="1"/>
</dbReference>
<evidence type="ECO:0000256" key="6">
    <source>
        <dbReference type="SAM" id="SignalP"/>
    </source>
</evidence>
<keyword evidence="8" id="KW-1185">Reference proteome</keyword>
<keyword evidence="5" id="KW-0472">Membrane</keyword>
<protein>
    <recommendedName>
        <fullName evidence="9">Leucine Rich repeat-containing domain protein</fullName>
    </recommendedName>
</protein>
<feature type="coiled-coil region" evidence="3">
    <location>
        <begin position="199"/>
        <end position="231"/>
    </location>
</feature>
<evidence type="ECO:0000256" key="2">
    <source>
        <dbReference type="ARBA" id="ARBA00022737"/>
    </source>
</evidence>
<dbReference type="Pfam" id="PF15002">
    <property type="entry name" value="ERK-JNK_inhib"/>
    <property type="match status" value="1"/>
</dbReference>
<dbReference type="InterPro" id="IPR001611">
    <property type="entry name" value="Leu-rich_rpt"/>
</dbReference>
<feature type="region of interest" description="Disordered" evidence="4">
    <location>
        <begin position="400"/>
        <end position="448"/>
    </location>
</feature>
<feature type="compositionally biased region" description="Basic and acidic residues" evidence="4">
    <location>
        <begin position="414"/>
        <end position="427"/>
    </location>
</feature>
<feature type="transmembrane region" description="Helical" evidence="5">
    <location>
        <begin position="464"/>
        <end position="489"/>
    </location>
</feature>
<keyword evidence="3" id="KW-0175">Coiled coil</keyword>
<sequence>MTFIPLLVALACLLCHADAKIDHNRDRQVDKTEKGQILTQKHEEPDHYQKSYTEIFKSKRRDQIGAIESIVNIEESKRRHYVEEVVKNVKLILEQNRETLERIGHRSTDPFPHNSETLKNALSKVLENIAFFADLSVRLPFLEKVMHKNRKLRTVVVWAYNYAKESGLCDSATYKVLDLMAQQQEIIPRSEKFVNPYDKEQAKNRLNELARKEQQKRNEEKQKKMAKKNKKITLKELKDLADDNEIDLSARGLTSVPKSLPQVPRLTHIDLGSNKITFLPYSLCAMTRLVRLELGSNLIEHLPDNIGSLIHLEHLDLYNNQIEELPLSFSNLNALKWLDLKKNPLVPELLKVTGNCGSEKECRQAAVNVVAYMKELSKAHENQMLKQQKVNEKIHEVREAKEPTHKNKKKHHNKKEEHPGVVKHNEVSHANNKPKFSQKEPRREKEVTKTVKTQRGFLVRMIRFLFKFGLTFGIFAALAATATILLNCADGAKHIKGSKPLCADLTKLSEFKSPSPQFSTNVRNTYGVVFSSYYGRIQPGLSAIEQKWNGFYREFIKSDIGITVDRYYHKVHGFVVDISLKTARFLEAKWKVIQQWWERSGRAQLEGVVDTVEVAVGVLFEIAKDIFNLTAEALKAFYHRVEVFVANWSNRGLAKAIEAGL</sequence>
<evidence type="ECO:0000256" key="4">
    <source>
        <dbReference type="SAM" id="MobiDB-lite"/>
    </source>
</evidence>
<gene>
    <name evidence="7" type="primary">Necator_chrIII.g11916</name>
    <name evidence="7" type="ORF">RB195_011150</name>
</gene>
<evidence type="ECO:0000256" key="5">
    <source>
        <dbReference type="SAM" id="Phobius"/>
    </source>
</evidence>
<dbReference type="PROSITE" id="PS51450">
    <property type="entry name" value="LRR"/>
    <property type="match status" value="1"/>
</dbReference>
<dbReference type="InterPro" id="IPR003591">
    <property type="entry name" value="Leu-rich_rpt_typical-subtyp"/>
</dbReference>
<feature type="chain" id="PRO_5047484414" description="Leucine Rich repeat-containing domain protein" evidence="6">
    <location>
        <begin position="20"/>
        <end position="661"/>
    </location>
</feature>
<dbReference type="PANTHER" id="PTHR14735:SF1">
    <property type="entry name" value="COILED-COIL DOMAIN-CONTAINING PROTEIN 134"/>
    <property type="match status" value="1"/>
</dbReference>
<evidence type="ECO:0000256" key="1">
    <source>
        <dbReference type="ARBA" id="ARBA00022614"/>
    </source>
</evidence>
<accession>A0ABR1D2D0</accession>
<comment type="caution">
    <text evidence="7">The sequence shown here is derived from an EMBL/GenBank/DDBJ whole genome shotgun (WGS) entry which is preliminary data.</text>
</comment>
<dbReference type="Pfam" id="PF13855">
    <property type="entry name" value="LRR_8"/>
    <property type="match status" value="1"/>
</dbReference>
<dbReference type="Gene3D" id="3.80.10.10">
    <property type="entry name" value="Ribonuclease Inhibitor"/>
    <property type="match status" value="1"/>
</dbReference>
<organism evidence="7 8">
    <name type="scientific">Necator americanus</name>
    <name type="common">Human hookworm</name>
    <dbReference type="NCBI Taxonomy" id="51031"/>
    <lineage>
        <taxon>Eukaryota</taxon>
        <taxon>Metazoa</taxon>
        <taxon>Ecdysozoa</taxon>
        <taxon>Nematoda</taxon>
        <taxon>Chromadorea</taxon>
        <taxon>Rhabditida</taxon>
        <taxon>Rhabditina</taxon>
        <taxon>Rhabditomorpha</taxon>
        <taxon>Strongyloidea</taxon>
        <taxon>Ancylostomatidae</taxon>
        <taxon>Bunostominae</taxon>
        <taxon>Necator</taxon>
    </lineage>
</organism>
<dbReference type="SUPFAM" id="SSF52058">
    <property type="entry name" value="L domain-like"/>
    <property type="match status" value="1"/>
</dbReference>
<keyword evidence="5" id="KW-0812">Transmembrane</keyword>
<evidence type="ECO:0008006" key="9">
    <source>
        <dbReference type="Google" id="ProtNLM"/>
    </source>
</evidence>
<feature type="signal peptide" evidence="6">
    <location>
        <begin position="1"/>
        <end position="19"/>
    </location>
</feature>
<reference evidence="7 8" key="1">
    <citation type="submission" date="2023-08" db="EMBL/GenBank/DDBJ databases">
        <title>A Necator americanus chromosomal reference genome.</title>
        <authorList>
            <person name="Ilik V."/>
            <person name="Petrzelkova K.J."/>
            <person name="Pardy F."/>
            <person name="Fuh T."/>
            <person name="Niatou-Singa F.S."/>
            <person name="Gouil Q."/>
            <person name="Baker L."/>
            <person name="Ritchie M.E."/>
            <person name="Jex A.R."/>
            <person name="Gazzola D."/>
            <person name="Li H."/>
            <person name="Toshio Fujiwara R."/>
            <person name="Zhan B."/>
            <person name="Aroian R.V."/>
            <person name="Pafco B."/>
            <person name="Schwarz E.M."/>
        </authorList>
    </citation>
    <scope>NUCLEOTIDE SEQUENCE [LARGE SCALE GENOMIC DNA]</scope>
    <source>
        <strain evidence="7 8">Aroian</strain>
        <tissue evidence="7">Whole animal</tissue>
    </source>
</reference>
<dbReference type="InterPro" id="IPR032675">
    <property type="entry name" value="LRR_dom_sf"/>
</dbReference>
<dbReference type="InterPro" id="IPR026321">
    <property type="entry name" value="CC134"/>
</dbReference>
<feature type="compositionally biased region" description="Basic and acidic residues" evidence="4">
    <location>
        <begin position="437"/>
        <end position="448"/>
    </location>
</feature>
<dbReference type="EMBL" id="JAVFWL010000003">
    <property type="protein sequence ID" value="KAK6744273.1"/>
    <property type="molecule type" value="Genomic_DNA"/>
</dbReference>
<dbReference type="Proteomes" id="UP001303046">
    <property type="component" value="Unassembled WGS sequence"/>
</dbReference>
<proteinExistence type="predicted"/>
<keyword evidence="1" id="KW-0433">Leucine-rich repeat</keyword>
<dbReference type="SMART" id="SM00369">
    <property type="entry name" value="LRR_TYP"/>
    <property type="match status" value="3"/>
</dbReference>
<name>A0ABR1D2D0_NECAM</name>
<keyword evidence="2" id="KW-0677">Repeat</keyword>